<dbReference type="EMBL" id="CAFBMK010000259">
    <property type="protein sequence ID" value="CAB4942796.1"/>
    <property type="molecule type" value="Genomic_DNA"/>
</dbReference>
<evidence type="ECO:0000256" key="2">
    <source>
        <dbReference type="SAM" id="Phobius"/>
    </source>
</evidence>
<evidence type="ECO:0000256" key="1">
    <source>
        <dbReference type="SAM" id="MobiDB-lite"/>
    </source>
</evidence>
<organism evidence="3">
    <name type="scientific">freshwater metagenome</name>
    <dbReference type="NCBI Taxonomy" id="449393"/>
    <lineage>
        <taxon>unclassified sequences</taxon>
        <taxon>metagenomes</taxon>
        <taxon>ecological metagenomes</taxon>
    </lineage>
</organism>
<feature type="region of interest" description="Disordered" evidence="1">
    <location>
        <begin position="169"/>
        <end position="188"/>
    </location>
</feature>
<dbReference type="Pfam" id="PF14584">
    <property type="entry name" value="DUF4446"/>
    <property type="match status" value="1"/>
</dbReference>
<accession>A0A6J7JHJ4</accession>
<proteinExistence type="predicted"/>
<dbReference type="AlphaFoldDB" id="A0A6J7JHJ4"/>
<protein>
    <submittedName>
        <fullName evidence="3">Unannotated protein</fullName>
    </submittedName>
</protein>
<keyword evidence="2" id="KW-0472">Membrane</keyword>
<feature type="transmembrane region" description="Helical" evidence="2">
    <location>
        <begin position="12"/>
        <end position="31"/>
    </location>
</feature>
<feature type="compositionally biased region" description="Low complexity" evidence="1">
    <location>
        <begin position="169"/>
        <end position="178"/>
    </location>
</feature>
<keyword evidence="2" id="KW-1133">Transmembrane helix</keyword>
<gene>
    <name evidence="3" type="ORF">UFOPK3564_03049</name>
</gene>
<keyword evidence="2" id="KW-0812">Transmembrane</keyword>
<reference evidence="3" key="1">
    <citation type="submission" date="2020-05" db="EMBL/GenBank/DDBJ databases">
        <authorList>
            <person name="Chiriac C."/>
            <person name="Salcher M."/>
            <person name="Ghai R."/>
            <person name="Kavagutti S V."/>
        </authorList>
    </citation>
    <scope>NUCLEOTIDE SEQUENCE</scope>
</reference>
<evidence type="ECO:0000313" key="3">
    <source>
        <dbReference type="EMBL" id="CAB4942796.1"/>
    </source>
</evidence>
<sequence length="188" mass="20460">MAGNDETFHLLAAVGAGLALLALIWLVVLSLRVRRLRRDQVAVLGDHGADDLVAHAATLSRLVTLETAEWRTTSARLAERMGGIEGALLNVFSRHGLVRYDAYGEQSGQQSCSLALLDVRGDGFVMTSIHHRDQARLYIRRISRGKPEHRLAPEEEDALARALRTGSITTDGTIDGIGAEPREGVEES</sequence>
<dbReference type="InterPro" id="IPR027981">
    <property type="entry name" value="DUF4446"/>
</dbReference>
<name>A0A6J7JHJ4_9ZZZZ</name>